<dbReference type="InterPro" id="IPR041485">
    <property type="entry name" value="TetR_C_36"/>
</dbReference>
<dbReference type="PANTHER" id="PTHR30055">
    <property type="entry name" value="HTH-TYPE TRANSCRIPTIONAL REGULATOR RUTR"/>
    <property type="match status" value="1"/>
</dbReference>
<dbReference type="EMBL" id="JACCAA010000001">
    <property type="protein sequence ID" value="NYG60142.1"/>
    <property type="molecule type" value="Genomic_DNA"/>
</dbReference>
<evidence type="ECO:0000313" key="4">
    <source>
        <dbReference type="Proteomes" id="UP000540656"/>
    </source>
</evidence>
<dbReference type="RefSeq" id="WP_179503109.1">
    <property type="nucleotide sequence ID" value="NZ_JACCAA010000001.1"/>
</dbReference>
<evidence type="ECO:0000259" key="2">
    <source>
        <dbReference type="Pfam" id="PF18598"/>
    </source>
</evidence>
<organism evidence="3 4">
    <name type="scientific">Nocardioides daedukensis</name>
    <dbReference type="NCBI Taxonomy" id="634462"/>
    <lineage>
        <taxon>Bacteria</taxon>
        <taxon>Bacillati</taxon>
        <taxon>Actinomycetota</taxon>
        <taxon>Actinomycetes</taxon>
        <taxon>Propionibacteriales</taxon>
        <taxon>Nocardioidaceae</taxon>
        <taxon>Nocardioides</taxon>
    </lineage>
</organism>
<dbReference type="PANTHER" id="PTHR30055:SF242">
    <property type="entry name" value="HTH-TYPE TRANSCRIPTIONAL REPRESSOR KSTR"/>
    <property type="match status" value="1"/>
</dbReference>
<dbReference type="AlphaFoldDB" id="A0A7Y9S0M9"/>
<proteinExistence type="predicted"/>
<sequence>MSSATAALARARETFARGERVEMGPLADSLEVNRVTLYRWVGNREDLLAELLWERMKRGLDRLDARVRRAGSTGADRLTQVILGFFAAAGHGSPERAFVDREPALAMRVMTAGPVHDRLIAWFTAAIEEEATAGTVAPLHPPAQIADIVVRSGEAVFWFDRASGRGIDRDNLIVILSALCPATAPQ</sequence>
<evidence type="ECO:0000256" key="1">
    <source>
        <dbReference type="ARBA" id="ARBA00023125"/>
    </source>
</evidence>
<dbReference type="Proteomes" id="UP000540656">
    <property type="component" value="Unassembled WGS sequence"/>
</dbReference>
<dbReference type="Pfam" id="PF18598">
    <property type="entry name" value="TetR_C_36"/>
    <property type="match status" value="1"/>
</dbReference>
<gene>
    <name evidence="3" type="ORF">BJ980_003065</name>
</gene>
<keyword evidence="4" id="KW-1185">Reference proteome</keyword>
<dbReference type="SUPFAM" id="SSF46689">
    <property type="entry name" value="Homeodomain-like"/>
    <property type="match status" value="1"/>
</dbReference>
<dbReference type="GO" id="GO:0003700">
    <property type="term" value="F:DNA-binding transcription factor activity"/>
    <property type="evidence" value="ECO:0007669"/>
    <property type="project" value="TreeGrafter"/>
</dbReference>
<name>A0A7Y9S0M9_9ACTN</name>
<feature type="domain" description="QsdR TetR regulatory C-terminal" evidence="2">
    <location>
        <begin position="73"/>
        <end position="179"/>
    </location>
</feature>
<accession>A0A7Y9S0M9</accession>
<reference evidence="3 4" key="1">
    <citation type="submission" date="2020-07" db="EMBL/GenBank/DDBJ databases">
        <title>Sequencing the genomes of 1000 actinobacteria strains.</title>
        <authorList>
            <person name="Klenk H.-P."/>
        </authorList>
    </citation>
    <scope>NUCLEOTIDE SEQUENCE [LARGE SCALE GENOMIC DNA]</scope>
    <source>
        <strain evidence="3 4">DSM 23819</strain>
    </source>
</reference>
<protein>
    <submittedName>
        <fullName evidence="3">AcrR family transcriptional regulator</fullName>
    </submittedName>
</protein>
<comment type="caution">
    <text evidence="3">The sequence shown here is derived from an EMBL/GenBank/DDBJ whole genome shotgun (WGS) entry which is preliminary data.</text>
</comment>
<dbReference type="InterPro" id="IPR009057">
    <property type="entry name" value="Homeodomain-like_sf"/>
</dbReference>
<dbReference type="GO" id="GO:0000976">
    <property type="term" value="F:transcription cis-regulatory region binding"/>
    <property type="evidence" value="ECO:0007669"/>
    <property type="project" value="TreeGrafter"/>
</dbReference>
<evidence type="ECO:0000313" key="3">
    <source>
        <dbReference type="EMBL" id="NYG60142.1"/>
    </source>
</evidence>
<keyword evidence="1" id="KW-0238">DNA-binding</keyword>
<dbReference type="Gene3D" id="1.10.357.10">
    <property type="entry name" value="Tetracycline Repressor, domain 2"/>
    <property type="match status" value="1"/>
</dbReference>
<dbReference type="InterPro" id="IPR050109">
    <property type="entry name" value="HTH-type_TetR-like_transc_reg"/>
</dbReference>